<dbReference type="NCBIfam" id="NF041390">
    <property type="entry name" value="TadE_Rv3655c"/>
    <property type="match status" value="1"/>
</dbReference>
<reference evidence="3 4" key="1">
    <citation type="submission" date="2023-10" db="EMBL/GenBank/DDBJ databases">
        <title>Microbacterium xanthum sp. nov., isolated from seaweed.</title>
        <authorList>
            <person name="Lee S.D."/>
        </authorList>
    </citation>
    <scope>NUCLEOTIDE SEQUENCE [LARGE SCALE GENOMIC DNA]</scope>
    <source>
        <strain evidence="3 4">KCTC 19124</strain>
    </source>
</reference>
<dbReference type="InterPro" id="IPR012495">
    <property type="entry name" value="TadE-like_dom"/>
</dbReference>
<dbReference type="Pfam" id="PF07811">
    <property type="entry name" value="TadE"/>
    <property type="match status" value="1"/>
</dbReference>
<dbReference type="EMBL" id="JAWJYN010000003">
    <property type="protein sequence ID" value="MDZ8162831.1"/>
    <property type="molecule type" value="Genomic_DNA"/>
</dbReference>
<keyword evidence="1" id="KW-0812">Transmembrane</keyword>
<dbReference type="Proteomes" id="UP001291912">
    <property type="component" value="Unassembled WGS sequence"/>
</dbReference>
<organism evidence="3 4">
    <name type="scientific">Microbacterium aquimaris</name>
    <dbReference type="NCBI Taxonomy" id="459816"/>
    <lineage>
        <taxon>Bacteria</taxon>
        <taxon>Bacillati</taxon>
        <taxon>Actinomycetota</taxon>
        <taxon>Actinomycetes</taxon>
        <taxon>Micrococcales</taxon>
        <taxon>Microbacteriaceae</taxon>
        <taxon>Microbacterium</taxon>
    </lineage>
</organism>
<evidence type="ECO:0000259" key="2">
    <source>
        <dbReference type="Pfam" id="PF07811"/>
    </source>
</evidence>
<name>A0ABU5N9V5_9MICO</name>
<evidence type="ECO:0000313" key="4">
    <source>
        <dbReference type="Proteomes" id="UP001291912"/>
    </source>
</evidence>
<proteinExistence type="predicted"/>
<protein>
    <submittedName>
        <fullName evidence="3">TadE family type IV pilus minor pilin</fullName>
    </submittedName>
</protein>
<dbReference type="RefSeq" id="WP_194422810.1">
    <property type="nucleotide sequence ID" value="NZ_BAAAPT010000001.1"/>
</dbReference>
<keyword evidence="1" id="KW-0472">Membrane</keyword>
<keyword evidence="1" id="KW-1133">Transmembrane helix</keyword>
<accession>A0ABU5N9V5</accession>
<evidence type="ECO:0000256" key="1">
    <source>
        <dbReference type="SAM" id="Phobius"/>
    </source>
</evidence>
<feature type="domain" description="TadE-like" evidence="2">
    <location>
        <begin position="17"/>
        <end position="59"/>
    </location>
</feature>
<evidence type="ECO:0000313" key="3">
    <source>
        <dbReference type="EMBL" id="MDZ8162831.1"/>
    </source>
</evidence>
<gene>
    <name evidence="3" type="ORF">R2Q92_13420</name>
</gene>
<feature type="transmembrane region" description="Helical" evidence="1">
    <location>
        <begin position="20"/>
        <end position="41"/>
    </location>
</feature>
<dbReference type="InterPro" id="IPR049790">
    <property type="entry name" value="Rv3655c/TadE"/>
</dbReference>
<comment type="caution">
    <text evidence="3">The sequence shown here is derived from an EMBL/GenBank/DDBJ whole genome shotgun (WGS) entry which is preliminary data.</text>
</comment>
<keyword evidence="4" id="KW-1185">Reference proteome</keyword>
<sequence>MSGRAPGAGRFAIGERGSAAAEFAVALPAVVLVVAFGVGALGAGARQVRLQDAVADAARLAAREEDPTRAAAAVTAAVPGATVEITPRGDLVCVTAVVAADPLPATLTAEGCALAGGL</sequence>